<name>A0A099KIZ7_COLPS</name>
<dbReference type="InterPro" id="IPR011659">
    <property type="entry name" value="WD40"/>
</dbReference>
<reference evidence="1 2" key="1">
    <citation type="submission" date="2014-08" db="EMBL/GenBank/DDBJ databases">
        <title>Genomic and Phenotypic Diversity of Colwellia psychrerythraea strains from Disparate Marine Basins.</title>
        <authorList>
            <person name="Techtmann S.M."/>
            <person name="Stelling S.C."/>
            <person name="Utturkar S.M."/>
            <person name="Alshibli N."/>
            <person name="Harris A."/>
            <person name="Brown S.D."/>
            <person name="Hazen T.C."/>
        </authorList>
    </citation>
    <scope>NUCLEOTIDE SEQUENCE [LARGE SCALE GENOMIC DNA]</scope>
    <source>
        <strain evidence="1 2">GAB14E</strain>
    </source>
</reference>
<dbReference type="Pfam" id="PF07676">
    <property type="entry name" value="PD40"/>
    <property type="match status" value="1"/>
</dbReference>
<dbReference type="InterPro" id="IPR011042">
    <property type="entry name" value="6-blade_b-propeller_TolB-like"/>
</dbReference>
<proteinExistence type="predicted"/>
<dbReference type="Proteomes" id="UP000029868">
    <property type="component" value="Unassembled WGS sequence"/>
</dbReference>
<evidence type="ECO:0000313" key="1">
    <source>
        <dbReference type="EMBL" id="KGJ90381.1"/>
    </source>
</evidence>
<comment type="caution">
    <text evidence="1">The sequence shown here is derived from an EMBL/GenBank/DDBJ whole genome shotgun (WGS) entry which is preliminary data.</text>
</comment>
<sequence>MILRILNIWQRSITRLIQNMEKFMKSIFSSISLLLSLSVMSCGSYAQDDVPIPDGPYLGQTPPGSTPEIFAPGIVNTEEFIEIQGMFGADMNTFYFVRRDEKEVYSLNVVEYKNNQWQQSIVKQGVSAPSISPGGETIYLNNSYIKRTSDGWSEPKKHGAPFDDIDIMRLSASSNGTYYFDTFTPKTMDTPIRYSRLINGKYEQPKSLGPQFGIGRYNAHPFIAADESYIIFDSVREGGYGRSDLYISFRAADGSWGPAINLGDKINTAHSEKNPSLSPDGKFIFFSLRTKSGNEEVNINWVDAQIIETLRPKL</sequence>
<accession>A0A099KIZ7</accession>
<dbReference type="AlphaFoldDB" id="A0A099KIZ7"/>
<dbReference type="PATRIC" id="fig|28229.3.peg.3545"/>
<dbReference type="EMBL" id="JQEC01000047">
    <property type="protein sequence ID" value="KGJ90381.1"/>
    <property type="molecule type" value="Genomic_DNA"/>
</dbReference>
<evidence type="ECO:0000313" key="2">
    <source>
        <dbReference type="Proteomes" id="UP000029868"/>
    </source>
</evidence>
<dbReference type="Gene3D" id="2.120.10.30">
    <property type="entry name" value="TolB, C-terminal domain"/>
    <property type="match status" value="1"/>
</dbReference>
<organism evidence="1 2">
    <name type="scientific">Colwellia psychrerythraea</name>
    <name type="common">Vibrio psychroerythus</name>
    <dbReference type="NCBI Taxonomy" id="28229"/>
    <lineage>
        <taxon>Bacteria</taxon>
        <taxon>Pseudomonadati</taxon>
        <taxon>Pseudomonadota</taxon>
        <taxon>Gammaproteobacteria</taxon>
        <taxon>Alteromonadales</taxon>
        <taxon>Colwelliaceae</taxon>
        <taxon>Colwellia</taxon>
    </lineage>
</organism>
<gene>
    <name evidence="1" type="ORF">GAB14E_3624</name>
</gene>
<protein>
    <submittedName>
        <fullName evidence="1">WD40-like beta Propeller containing protein</fullName>
    </submittedName>
</protein>
<dbReference type="SUPFAM" id="SSF82171">
    <property type="entry name" value="DPP6 N-terminal domain-like"/>
    <property type="match status" value="1"/>
</dbReference>